<dbReference type="CDD" id="cd03394">
    <property type="entry name" value="PAP2_like_5"/>
    <property type="match status" value="1"/>
</dbReference>
<dbReference type="InterPro" id="IPR036938">
    <property type="entry name" value="PAP2/HPO_sf"/>
</dbReference>
<name>A0A1E5UEP6_9FLAO</name>
<dbReference type="KEGG" id="cnr:EB819_08220"/>
<gene>
    <name evidence="2" type="ORF">BHF72_2406</name>
</gene>
<proteinExistence type="predicted"/>
<dbReference type="SMART" id="SM00014">
    <property type="entry name" value="acidPPc"/>
    <property type="match status" value="1"/>
</dbReference>
<dbReference type="AlphaFoldDB" id="A0A1E5UEP6"/>
<dbReference type="SUPFAM" id="SSF48317">
    <property type="entry name" value="Acid phosphatase/Vanadium-dependent haloperoxidase"/>
    <property type="match status" value="1"/>
</dbReference>
<evidence type="ECO:0000259" key="1">
    <source>
        <dbReference type="SMART" id="SM00014"/>
    </source>
</evidence>
<dbReference type="InterPro" id="IPR000326">
    <property type="entry name" value="PAP2/HPO"/>
</dbReference>
<dbReference type="OrthoDB" id="9773582at2"/>
<dbReference type="EMBL" id="MKGI01000053">
    <property type="protein sequence ID" value="OEL11135.1"/>
    <property type="molecule type" value="Genomic_DNA"/>
</dbReference>
<comment type="caution">
    <text evidence="2">The sequence shown here is derived from an EMBL/GenBank/DDBJ whole genome shotgun (WGS) entry which is preliminary data.</text>
</comment>
<dbReference type="RefSeq" id="WP_069798729.1">
    <property type="nucleotide sequence ID" value="NZ_CP034157.1"/>
</dbReference>
<dbReference type="Pfam" id="PF01569">
    <property type="entry name" value="PAP2"/>
    <property type="match status" value="1"/>
</dbReference>
<evidence type="ECO:0000313" key="2">
    <source>
        <dbReference type="EMBL" id="OEL11135.1"/>
    </source>
</evidence>
<dbReference type="Gene3D" id="1.20.144.10">
    <property type="entry name" value="Phosphatidic acid phosphatase type 2/haloperoxidase"/>
    <property type="match status" value="1"/>
</dbReference>
<dbReference type="PANTHER" id="PTHR14969:SF13">
    <property type="entry name" value="AT30094P"/>
    <property type="match status" value="1"/>
</dbReference>
<accession>A0A1E5UEP6</accession>
<organism evidence="2 3">
    <name type="scientific">Cloacibacterium normanense</name>
    <dbReference type="NCBI Taxonomy" id="237258"/>
    <lineage>
        <taxon>Bacteria</taxon>
        <taxon>Pseudomonadati</taxon>
        <taxon>Bacteroidota</taxon>
        <taxon>Flavobacteriia</taxon>
        <taxon>Flavobacteriales</taxon>
        <taxon>Weeksellaceae</taxon>
    </lineage>
</organism>
<reference evidence="2 3" key="1">
    <citation type="submission" date="2016-09" db="EMBL/GenBank/DDBJ databases">
        <authorList>
            <person name="Capua I."/>
            <person name="De Benedictis P."/>
            <person name="Joannis T."/>
            <person name="Lombin L.H."/>
            <person name="Cattoli G."/>
        </authorList>
    </citation>
    <scope>NUCLEOTIDE SEQUENCE [LARGE SCALE GENOMIC DNA]</scope>
    <source>
        <strain evidence="2 3">NRS-1</strain>
    </source>
</reference>
<dbReference type="STRING" id="237258.SAMN04489756_12517"/>
<protein>
    <submittedName>
        <fullName evidence="2">PAP2 superfamily protein</fullName>
    </submittedName>
</protein>
<dbReference type="PANTHER" id="PTHR14969">
    <property type="entry name" value="SPHINGOSINE-1-PHOSPHATE PHOSPHOHYDROLASE"/>
    <property type="match status" value="1"/>
</dbReference>
<evidence type="ECO:0000313" key="3">
    <source>
        <dbReference type="Proteomes" id="UP000095601"/>
    </source>
</evidence>
<feature type="domain" description="Phosphatidic acid phosphatase type 2/haloperoxidase" evidence="1">
    <location>
        <begin position="102"/>
        <end position="203"/>
    </location>
</feature>
<keyword evidence="3" id="KW-1185">Reference proteome</keyword>
<sequence length="227" mass="25886">MRNILLAFLVFSNFLFSQKKDSLVFSEQPKFTSKQLIIPATLMMAGSIVLTTENRDFSVTENKNFLAFGGYPEDYLQFAPHVSLYAFEWAGMKPKTDFWNRTAILTKSEIIVFGSTYLLKKAIKKPRPDGSNEFGFPSGHTANVFAGATMLSMEYGENYRWVPYVAYSVATGVGVLRIAHDKHYWSDVIFGAGLGILSTKIAYWTHQYQWNKKSEKDNLTILYKEHL</sequence>
<dbReference type="Proteomes" id="UP000095601">
    <property type="component" value="Unassembled WGS sequence"/>
</dbReference>